<dbReference type="InterPro" id="IPR041664">
    <property type="entry name" value="AAA_16"/>
</dbReference>
<dbReference type="Pfam" id="PF13191">
    <property type="entry name" value="AAA_16"/>
    <property type="match status" value="1"/>
</dbReference>
<dbReference type="SUPFAM" id="SSF48452">
    <property type="entry name" value="TPR-like"/>
    <property type="match status" value="1"/>
</dbReference>
<dbReference type="PANTHER" id="PTHR46082">
    <property type="entry name" value="ATP/GTP-BINDING PROTEIN-RELATED"/>
    <property type="match status" value="1"/>
</dbReference>
<dbReference type="PANTHER" id="PTHR46082:SF6">
    <property type="entry name" value="AAA+ ATPASE DOMAIN-CONTAINING PROTEIN-RELATED"/>
    <property type="match status" value="1"/>
</dbReference>
<dbReference type="Gene3D" id="3.40.50.300">
    <property type="entry name" value="P-loop containing nucleotide triphosphate hydrolases"/>
    <property type="match status" value="1"/>
</dbReference>
<dbReference type="InterPro" id="IPR027417">
    <property type="entry name" value="P-loop_NTPase"/>
</dbReference>
<dbReference type="InterPro" id="IPR053137">
    <property type="entry name" value="NLR-like"/>
</dbReference>
<dbReference type="STRING" id="933944.AN215_13960"/>
<dbReference type="EMBL" id="LJGT01000038">
    <property type="protein sequence ID" value="OEU90523.1"/>
    <property type="molecule type" value="Genomic_DNA"/>
</dbReference>
<dbReference type="InterPro" id="IPR011990">
    <property type="entry name" value="TPR-like_helical_dom_sf"/>
</dbReference>
<sequence length="525" mass="57283">MCLGRQDELAELRRALTDQSEGAITQSGAVHGLGGIGKSTLALHYAHHYRKRYSLIWWLNASSPDEIETSLAGLTHTLAPDWADRAERSAQVAWARQWLAWHPGWLLIYDNVENPNDLAPYTGALHQGHHLATSRRTTGWPDNAFTLTLGNLDLENASALLCQLVFKDAGPTPRQQVDARALAADLGHFPLAIKQAGAYLAQNRGISLDAYRRRLPAKLDKTAHGTDAEHSVARVWNVTLAALEEADPLAVEVLHTAAWLAPDSISHSLLSLPGTDPDEVAEAVGLLAAYSMVSDTGSTVGVHRLVQTVLRTPPRTGKCQPLRHLHGRARAEQAVLHSLTPRPGQHCPTEEQWDSLTPHLIHLAAFAPPEHRNDSLTEAYVTAANRLHQQGRTLRAGPLWEAALTQYEQVAGDTHPDTLNVRSNLAHAYYSAGDLERATALLEATLAQCERVLGDTHPRTLANRNDLASVYQAAGDLERAIPLLEATLAQCEQVLGDTHPDTMTSRNNLAGAYCQAENLERAIPL</sequence>
<dbReference type="SUPFAM" id="SSF52540">
    <property type="entry name" value="P-loop containing nucleoside triphosphate hydrolases"/>
    <property type="match status" value="1"/>
</dbReference>
<gene>
    <name evidence="2" type="ORF">AN215_13960</name>
</gene>
<evidence type="ECO:0000313" key="2">
    <source>
        <dbReference type="EMBL" id="OEU90523.1"/>
    </source>
</evidence>
<organism evidence="2 3">
    <name type="scientific">Streptomyces abyssalis</name>
    <dbReference type="NCBI Taxonomy" id="933944"/>
    <lineage>
        <taxon>Bacteria</taxon>
        <taxon>Bacillati</taxon>
        <taxon>Actinomycetota</taxon>
        <taxon>Actinomycetes</taxon>
        <taxon>Kitasatosporales</taxon>
        <taxon>Streptomycetaceae</taxon>
        <taxon>Streptomyces</taxon>
    </lineage>
</organism>
<reference evidence="2 3" key="1">
    <citation type="journal article" date="2016" name="Front. Microbiol.">
        <title>Comparative Genomics Analysis of Streptomyces Species Reveals Their Adaptation to the Marine Environment and Their Diversity at the Genomic Level.</title>
        <authorList>
            <person name="Tian X."/>
            <person name="Zhang Z."/>
            <person name="Yang T."/>
            <person name="Chen M."/>
            <person name="Li J."/>
            <person name="Chen F."/>
            <person name="Yang J."/>
            <person name="Li W."/>
            <person name="Zhang B."/>
            <person name="Zhang Z."/>
            <person name="Wu J."/>
            <person name="Zhang C."/>
            <person name="Long L."/>
            <person name="Xiao J."/>
        </authorList>
    </citation>
    <scope>NUCLEOTIDE SEQUENCE [LARGE SCALE GENOMIC DNA]</scope>
    <source>
        <strain evidence="2 3">SCSIO 10390</strain>
    </source>
</reference>
<evidence type="ECO:0000313" key="3">
    <source>
        <dbReference type="Proteomes" id="UP000176087"/>
    </source>
</evidence>
<keyword evidence="3" id="KW-1185">Reference proteome</keyword>
<comment type="caution">
    <text evidence="2">The sequence shown here is derived from an EMBL/GenBank/DDBJ whole genome shotgun (WGS) entry which is preliminary data.</text>
</comment>
<feature type="domain" description="Orc1-like AAA ATPase" evidence="1">
    <location>
        <begin position="3"/>
        <end position="103"/>
    </location>
</feature>
<dbReference type="AlphaFoldDB" id="A0A1E7JQM8"/>
<evidence type="ECO:0000259" key="1">
    <source>
        <dbReference type="Pfam" id="PF13191"/>
    </source>
</evidence>
<proteinExistence type="predicted"/>
<name>A0A1E7JQM8_9ACTN</name>
<dbReference type="Proteomes" id="UP000176087">
    <property type="component" value="Unassembled WGS sequence"/>
</dbReference>
<dbReference type="Pfam" id="PF13424">
    <property type="entry name" value="TPR_12"/>
    <property type="match status" value="2"/>
</dbReference>
<feature type="non-terminal residue" evidence="2">
    <location>
        <position position="525"/>
    </location>
</feature>
<accession>A0A1E7JQM8</accession>
<dbReference type="Gene3D" id="1.25.40.10">
    <property type="entry name" value="Tetratricopeptide repeat domain"/>
    <property type="match status" value="1"/>
</dbReference>
<protein>
    <recommendedName>
        <fullName evidence="1">Orc1-like AAA ATPase domain-containing protein</fullName>
    </recommendedName>
</protein>